<feature type="compositionally biased region" description="Pro residues" evidence="1">
    <location>
        <begin position="47"/>
        <end position="57"/>
    </location>
</feature>
<protein>
    <submittedName>
        <fullName evidence="2">Uncharacterized protein</fullName>
    </submittedName>
</protein>
<organism evidence="2 3">
    <name type="scientific">Portunus trituberculatus</name>
    <name type="common">Swimming crab</name>
    <name type="synonym">Neptunus trituberculatus</name>
    <dbReference type="NCBI Taxonomy" id="210409"/>
    <lineage>
        <taxon>Eukaryota</taxon>
        <taxon>Metazoa</taxon>
        <taxon>Ecdysozoa</taxon>
        <taxon>Arthropoda</taxon>
        <taxon>Crustacea</taxon>
        <taxon>Multicrustacea</taxon>
        <taxon>Malacostraca</taxon>
        <taxon>Eumalacostraca</taxon>
        <taxon>Eucarida</taxon>
        <taxon>Decapoda</taxon>
        <taxon>Pleocyemata</taxon>
        <taxon>Brachyura</taxon>
        <taxon>Eubrachyura</taxon>
        <taxon>Portunoidea</taxon>
        <taxon>Portunidae</taxon>
        <taxon>Portuninae</taxon>
        <taxon>Portunus</taxon>
    </lineage>
</organism>
<evidence type="ECO:0000313" key="3">
    <source>
        <dbReference type="Proteomes" id="UP000324222"/>
    </source>
</evidence>
<name>A0A5B7K6C9_PORTR</name>
<sequence length="102" mass="11203">MERLEDPEINQNQSTNNNNNSNNNNLHRRHFGNAIASLRSSAVHVAAPPPPPPPPQPSVLSDTDAVHPESRMVSEGLPRSSSRTIIYVITPTYRRPEQVCGG</sequence>
<feature type="compositionally biased region" description="Low complexity" evidence="1">
    <location>
        <begin position="10"/>
        <end position="25"/>
    </location>
</feature>
<evidence type="ECO:0000256" key="1">
    <source>
        <dbReference type="SAM" id="MobiDB-lite"/>
    </source>
</evidence>
<reference evidence="2 3" key="1">
    <citation type="submission" date="2019-05" db="EMBL/GenBank/DDBJ databases">
        <title>Another draft genome of Portunus trituberculatus and its Hox gene families provides insights of decapod evolution.</title>
        <authorList>
            <person name="Jeong J.-H."/>
            <person name="Song I."/>
            <person name="Kim S."/>
            <person name="Choi T."/>
            <person name="Kim D."/>
            <person name="Ryu S."/>
            <person name="Kim W."/>
        </authorList>
    </citation>
    <scope>NUCLEOTIDE SEQUENCE [LARGE SCALE GENOMIC DNA]</scope>
    <source>
        <tissue evidence="2">Muscle</tissue>
    </source>
</reference>
<feature type="region of interest" description="Disordered" evidence="1">
    <location>
        <begin position="1"/>
        <end position="81"/>
    </location>
</feature>
<dbReference type="AlphaFoldDB" id="A0A5B7K6C9"/>
<evidence type="ECO:0000313" key="2">
    <source>
        <dbReference type="EMBL" id="MPD02560.1"/>
    </source>
</evidence>
<dbReference type="Proteomes" id="UP000324222">
    <property type="component" value="Unassembled WGS sequence"/>
</dbReference>
<comment type="caution">
    <text evidence="2">The sequence shown here is derived from an EMBL/GenBank/DDBJ whole genome shotgun (WGS) entry which is preliminary data.</text>
</comment>
<proteinExistence type="predicted"/>
<gene>
    <name evidence="2" type="ORF">E2C01_098149</name>
</gene>
<keyword evidence="3" id="KW-1185">Reference proteome</keyword>
<dbReference type="OrthoDB" id="675023at2759"/>
<dbReference type="EMBL" id="VSRR010131991">
    <property type="protein sequence ID" value="MPD02560.1"/>
    <property type="molecule type" value="Genomic_DNA"/>
</dbReference>
<accession>A0A5B7K6C9</accession>